<evidence type="ECO:0000259" key="3">
    <source>
        <dbReference type="Pfam" id="PF00787"/>
    </source>
</evidence>
<feature type="transmembrane region" description="Helical" evidence="2">
    <location>
        <begin position="7"/>
        <end position="30"/>
    </location>
</feature>
<accession>A9V497</accession>
<protein>
    <recommendedName>
        <fullName evidence="3">PX domain-containing protein</fullName>
    </recommendedName>
</protein>
<dbReference type="Pfam" id="PF00787">
    <property type="entry name" value="PX"/>
    <property type="match status" value="1"/>
</dbReference>
<reference evidence="4 5" key="1">
    <citation type="journal article" date="2008" name="Nature">
        <title>The genome of the choanoflagellate Monosiga brevicollis and the origin of metazoans.</title>
        <authorList>
            <consortium name="JGI Sequencing"/>
            <person name="King N."/>
            <person name="Westbrook M.J."/>
            <person name="Young S.L."/>
            <person name="Kuo A."/>
            <person name="Abedin M."/>
            <person name="Chapman J."/>
            <person name="Fairclough S."/>
            <person name="Hellsten U."/>
            <person name="Isogai Y."/>
            <person name="Letunic I."/>
            <person name="Marr M."/>
            <person name="Pincus D."/>
            <person name="Putnam N."/>
            <person name="Rokas A."/>
            <person name="Wright K.J."/>
            <person name="Zuzow R."/>
            <person name="Dirks W."/>
            <person name="Good M."/>
            <person name="Goodstein D."/>
            <person name="Lemons D."/>
            <person name="Li W."/>
            <person name="Lyons J.B."/>
            <person name="Morris A."/>
            <person name="Nichols S."/>
            <person name="Richter D.J."/>
            <person name="Salamov A."/>
            <person name="Bork P."/>
            <person name="Lim W.A."/>
            <person name="Manning G."/>
            <person name="Miller W.T."/>
            <person name="McGinnis W."/>
            <person name="Shapiro H."/>
            <person name="Tjian R."/>
            <person name="Grigoriev I.V."/>
            <person name="Rokhsar D."/>
        </authorList>
    </citation>
    <scope>NUCLEOTIDE SEQUENCE [LARGE SCALE GENOMIC DNA]</scope>
    <source>
        <strain evidence="5">MX1 / ATCC 50154</strain>
    </source>
</reference>
<feature type="compositionally biased region" description="Basic and acidic residues" evidence="1">
    <location>
        <begin position="451"/>
        <end position="465"/>
    </location>
</feature>
<evidence type="ECO:0000313" key="4">
    <source>
        <dbReference type="EMBL" id="EDQ87580.1"/>
    </source>
</evidence>
<gene>
    <name evidence="4" type="ORF">MONBRDRAFT_27088</name>
</gene>
<dbReference type="Gene3D" id="3.30.1520.10">
    <property type="entry name" value="Phox-like domain"/>
    <property type="match status" value="1"/>
</dbReference>
<dbReference type="KEGG" id="mbr:MONBRDRAFT_27088"/>
<dbReference type="InParanoid" id="A9V497"/>
<keyword evidence="2" id="KW-0812">Transmembrane</keyword>
<dbReference type="Proteomes" id="UP000001357">
    <property type="component" value="Unassembled WGS sequence"/>
</dbReference>
<dbReference type="SUPFAM" id="SSF64268">
    <property type="entry name" value="PX domain"/>
    <property type="match status" value="1"/>
</dbReference>
<feature type="region of interest" description="Disordered" evidence="1">
    <location>
        <begin position="434"/>
        <end position="479"/>
    </location>
</feature>
<dbReference type="GeneID" id="5892889"/>
<proteinExistence type="predicted"/>
<keyword evidence="5" id="KW-1185">Reference proteome</keyword>
<feature type="compositionally biased region" description="Acidic residues" evidence="1">
    <location>
        <begin position="438"/>
        <end position="450"/>
    </location>
</feature>
<dbReference type="EMBL" id="CH991558">
    <property type="protein sequence ID" value="EDQ87580.1"/>
    <property type="molecule type" value="Genomic_DNA"/>
</dbReference>
<evidence type="ECO:0000256" key="2">
    <source>
        <dbReference type="SAM" id="Phobius"/>
    </source>
</evidence>
<dbReference type="AlphaFoldDB" id="A9V497"/>
<organism evidence="4 5">
    <name type="scientific">Monosiga brevicollis</name>
    <name type="common">Choanoflagellate</name>
    <dbReference type="NCBI Taxonomy" id="81824"/>
    <lineage>
        <taxon>Eukaryota</taxon>
        <taxon>Choanoflagellata</taxon>
        <taxon>Craspedida</taxon>
        <taxon>Salpingoecidae</taxon>
        <taxon>Monosiga</taxon>
    </lineage>
</organism>
<name>A9V497_MONBE</name>
<dbReference type="InterPro" id="IPR001683">
    <property type="entry name" value="PX_dom"/>
</dbReference>
<evidence type="ECO:0000313" key="5">
    <source>
        <dbReference type="Proteomes" id="UP000001357"/>
    </source>
</evidence>
<dbReference type="InterPro" id="IPR036871">
    <property type="entry name" value="PX_dom_sf"/>
</dbReference>
<feature type="domain" description="PX" evidence="3">
    <location>
        <begin position="156"/>
        <end position="212"/>
    </location>
</feature>
<dbReference type="GO" id="GO:0035091">
    <property type="term" value="F:phosphatidylinositol binding"/>
    <property type="evidence" value="ECO:0007669"/>
    <property type="project" value="InterPro"/>
</dbReference>
<evidence type="ECO:0000256" key="1">
    <source>
        <dbReference type="SAM" id="MobiDB-lite"/>
    </source>
</evidence>
<dbReference type="RefSeq" id="XP_001747500.1">
    <property type="nucleotide sequence ID" value="XM_001747448.1"/>
</dbReference>
<sequence length="479" mass="54328">MVKKSTITTVVLLVIIMVNCMLYAFDFFFLPNEPQTKCHTLIELMEPQNMPSTNTKFISKVPQLPLASRQSPVAMADTSILAELSEVVPNLSTTITRFEPHNRLMVYTISTWIPRVPDAVLWVPSDNLDLSQLTQTMQPKTIGSACPRSPTSPVYFSPPSPTLDISSPFTGMASFEMDMVQQRASMLERWLRRVIALPEVRQDLNLRTFLMFQNELPQKEQESTADYEGVWLPRFHGCSQAIRRRSYRHKALALAFRELREGISEIMQETTDTTLQFLMSLPDVLAASETSHNRAMRICDVSLDTLLCETSISFEARVHAYQRLALVRQKREEVQAEARAAPPEEQSIAEAKLERMEQLVNKLDAVLTNNEHTLRLNHVVEHKRALTEYAVNQIELANEQQQALDAIRNEIANLPTKTWTAADDRELVAIWEQGAEASLEDAEADSDEQESCPRERDAEAAHPSDPRSPSAVHRQILSF</sequence>
<keyword evidence="2" id="KW-0472">Membrane</keyword>
<keyword evidence="2" id="KW-1133">Transmembrane helix</keyword>